<protein>
    <submittedName>
        <fullName evidence="3">Uncharacterized protein</fullName>
    </submittedName>
</protein>
<feature type="signal peptide" evidence="2">
    <location>
        <begin position="1"/>
        <end position="22"/>
    </location>
</feature>
<comment type="caution">
    <text evidence="3">The sequence shown here is derived from an EMBL/GenBank/DDBJ whole genome shotgun (WGS) entry which is preliminary data.</text>
</comment>
<evidence type="ECO:0000313" key="4">
    <source>
        <dbReference type="Proteomes" id="UP000765509"/>
    </source>
</evidence>
<keyword evidence="2" id="KW-0732">Signal</keyword>
<keyword evidence="4" id="KW-1185">Reference proteome</keyword>
<feature type="chain" id="PRO_5040454721" evidence="2">
    <location>
        <begin position="23"/>
        <end position="836"/>
    </location>
</feature>
<organism evidence="3 4">
    <name type="scientific">Austropuccinia psidii MF-1</name>
    <dbReference type="NCBI Taxonomy" id="1389203"/>
    <lineage>
        <taxon>Eukaryota</taxon>
        <taxon>Fungi</taxon>
        <taxon>Dikarya</taxon>
        <taxon>Basidiomycota</taxon>
        <taxon>Pucciniomycotina</taxon>
        <taxon>Pucciniomycetes</taxon>
        <taxon>Pucciniales</taxon>
        <taxon>Sphaerophragmiaceae</taxon>
        <taxon>Austropuccinia</taxon>
    </lineage>
</organism>
<dbReference type="AlphaFoldDB" id="A0A9Q3GKP4"/>
<feature type="region of interest" description="Disordered" evidence="1">
    <location>
        <begin position="194"/>
        <end position="220"/>
    </location>
</feature>
<name>A0A9Q3GKP4_9BASI</name>
<reference evidence="3" key="1">
    <citation type="submission" date="2021-03" db="EMBL/GenBank/DDBJ databases">
        <title>Draft genome sequence of rust myrtle Austropuccinia psidii MF-1, a brazilian biotype.</title>
        <authorList>
            <person name="Quecine M.C."/>
            <person name="Pachon D.M.R."/>
            <person name="Bonatelli M.L."/>
            <person name="Correr F.H."/>
            <person name="Franceschini L.M."/>
            <person name="Leite T.F."/>
            <person name="Margarido G.R.A."/>
            <person name="Almeida C.A."/>
            <person name="Ferrarezi J.A."/>
            <person name="Labate C.A."/>
        </authorList>
    </citation>
    <scope>NUCLEOTIDE SEQUENCE</scope>
    <source>
        <strain evidence="3">MF-1</strain>
    </source>
</reference>
<evidence type="ECO:0000313" key="3">
    <source>
        <dbReference type="EMBL" id="MBW0471011.1"/>
    </source>
</evidence>
<dbReference type="Proteomes" id="UP000765509">
    <property type="component" value="Unassembled WGS sequence"/>
</dbReference>
<gene>
    <name evidence="3" type="ORF">O181_010726</name>
</gene>
<evidence type="ECO:0000256" key="1">
    <source>
        <dbReference type="SAM" id="MobiDB-lite"/>
    </source>
</evidence>
<sequence length="836" mass="96740">MQQFTLLLTSFVIVFLANCTCAAISKCLTYDKVINEAQSSTSSGSKRHYDEAFLHELGDLFSPQDVPPSGGLPFENFAHQPRSAKARTEEHHSTQIYGSDLGVDEAFWNELGDLFSPQDVPQSGGLPFDNFEHQPHSAKARTEEHHPTRTYGSDLGVHEAFWNELGNLSSPEDALWVGGPPFEDFAHQPHSDIVKTGEHPSTRSHESRSGVHGTQETPFYDISSGTLSLQRKSNNQILETWEAAKNENHITQTSKYYPELIYLVQADQKSMNEHQSNWGKPTSLDHLGLFYKPLFKDEDKSRKGRLDEMFTIYKLVGQQHSSAFHIRLNDLLSELTTKSSRKGKKGTSSFTKIVQGRLLLIIKSSLVQTRKYAQLFQYNANENSLSRIQEEAFQFLAYFWRFALTKEEDERNEFYMVHKNNLVRACLVNAERALYHAGRTEMKVPAAAWAGTEAFVFSKWKTLLKLSEKSLIEERLESDSMRYKMDKFRKIQEQIPDEWDERRLSEIDISTPAQVCRTLGFGARLKLEFIDGFENKAFALLQYFCEFALFDQVDETRRDLRLEEAFNKDETLENSRVILSIDSEDEEIGECISWHATEFFVWWLWEQELTPDQKNQIIESIRLWAKTANIYELDHEGIDEGLEEIPGQFVKISKEGDRRLIYNRLNRYGELALNHCGFNMQEFLKMIGRRFPKLVDGFQKKKDKYIFKRISYLMKSCFLKIKMFASFRMGGLKKAEFVNGYETQAISLLENFWLLVLFGESDHKGDNLRKENSMKLEQILENVRRTLILASSDLKKLESPSWHATSFCLQWIWHQELDPSLKTKIYNAVLRLSDAA</sequence>
<dbReference type="EMBL" id="AVOT02002630">
    <property type="protein sequence ID" value="MBW0471011.1"/>
    <property type="molecule type" value="Genomic_DNA"/>
</dbReference>
<proteinExistence type="predicted"/>
<accession>A0A9Q3GKP4</accession>
<evidence type="ECO:0000256" key="2">
    <source>
        <dbReference type="SAM" id="SignalP"/>
    </source>
</evidence>
<feature type="compositionally biased region" description="Basic and acidic residues" evidence="1">
    <location>
        <begin position="194"/>
        <end position="209"/>
    </location>
</feature>